<dbReference type="PhylomeDB" id="B4NLE0"/>
<dbReference type="KEGG" id="dwi:6650639"/>
<gene>
    <name evidence="9" type="primary">Dwil\GK14088</name>
    <name evidence="9" type="ORF">Dwil_GK14088</name>
</gene>
<dbReference type="InParanoid" id="B4NLE0"/>
<accession>B4NLE0</accession>
<dbReference type="eggNOG" id="KOG1311">
    <property type="taxonomic scope" value="Eukaryota"/>
</dbReference>
<evidence type="ECO:0000256" key="6">
    <source>
        <dbReference type="ARBA" id="ARBA00023315"/>
    </source>
</evidence>
<keyword evidence="6 7" id="KW-0012">Acyltransferase</keyword>
<feature type="transmembrane region" description="Helical" evidence="7">
    <location>
        <begin position="48"/>
        <end position="68"/>
    </location>
</feature>
<keyword evidence="10" id="KW-1185">Reference proteome</keyword>
<dbReference type="FunCoup" id="B4NLE0">
    <property type="interactions" value="687"/>
</dbReference>
<feature type="transmembrane region" description="Helical" evidence="7">
    <location>
        <begin position="143"/>
        <end position="166"/>
    </location>
</feature>
<dbReference type="OMA" id="RMHLTWL"/>
<evidence type="ECO:0000256" key="1">
    <source>
        <dbReference type="ARBA" id="ARBA00004141"/>
    </source>
</evidence>
<comment type="domain">
    <text evidence="7">The DHHC domain is required for palmitoyltransferase activity.</text>
</comment>
<comment type="similarity">
    <text evidence="7">Belongs to the DHHC palmitoyltransferase family.</text>
</comment>
<dbReference type="HOGENOM" id="CLU_027721_5_1_1"/>
<evidence type="ECO:0000256" key="5">
    <source>
        <dbReference type="ARBA" id="ARBA00023136"/>
    </source>
</evidence>
<dbReference type="OrthoDB" id="302728at2759"/>
<comment type="catalytic activity">
    <reaction evidence="7">
        <text>L-cysteinyl-[protein] + hexadecanoyl-CoA = S-hexadecanoyl-L-cysteinyl-[protein] + CoA</text>
        <dbReference type="Rhea" id="RHEA:36683"/>
        <dbReference type="Rhea" id="RHEA-COMP:10131"/>
        <dbReference type="Rhea" id="RHEA-COMP:11032"/>
        <dbReference type="ChEBI" id="CHEBI:29950"/>
        <dbReference type="ChEBI" id="CHEBI:57287"/>
        <dbReference type="ChEBI" id="CHEBI:57379"/>
        <dbReference type="ChEBI" id="CHEBI:74151"/>
        <dbReference type="EC" id="2.3.1.225"/>
    </reaction>
</comment>
<feature type="domain" description="Palmitoyltransferase DHHC" evidence="8">
    <location>
        <begin position="98"/>
        <end position="221"/>
    </location>
</feature>
<dbReference type="AlphaFoldDB" id="B4NLE0"/>
<protein>
    <recommendedName>
        <fullName evidence="7">Palmitoyltransferase</fullName>
        <ecNumber evidence="7">2.3.1.225</ecNumber>
    </recommendedName>
</protein>
<dbReference type="PANTHER" id="PTHR12246">
    <property type="entry name" value="PALMITOYLTRANSFERASE ZDHHC16"/>
    <property type="match status" value="1"/>
</dbReference>
<evidence type="ECO:0000256" key="3">
    <source>
        <dbReference type="ARBA" id="ARBA00022692"/>
    </source>
</evidence>
<dbReference type="Pfam" id="PF01529">
    <property type="entry name" value="DHHC"/>
    <property type="match status" value="1"/>
</dbReference>
<evidence type="ECO:0000259" key="8">
    <source>
        <dbReference type="Pfam" id="PF01529"/>
    </source>
</evidence>
<dbReference type="GO" id="GO:0019706">
    <property type="term" value="F:protein-cysteine S-palmitoyltransferase activity"/>
    <property type="evidence" value="ECO:0007669"/>
    <property type="project" value="UniProtKB-EC"/>
</dbReference>
<evidence type="ECO:0000313" key="9">
    <source>
        <dbReference type="EMBL" id="EDW84343.1"/>
    </source>
</evidence>
<proteinExistence type="inferred from homology"/>
<keyword evidence="4 7" id="KW-1133">Transmembrane helix</keyword>
<sequence length="279" mass="32354">MILRSFKRVRPRCLADLACFLLVAVFVPVTFIFQVTVVLPELMELFGFGYYLLFFIFFIGVFILFNLISNMMACMLVDTSINIELLKPPLDPVQRISWHKCDDCQAEVPPRCRHCDICQICVLKRDHHCRFTGCCIGHYNYRYFFFFLLYLAIGSMISSIMGSIFICLHLDIYWHLSTLLTVFAPAVSLALNANWMSFYLLICELSLLSFCTTSLLLVYHSDIFKRGTVVKERGTSRWNLGLHGNSQMVLGKRMHITWLSPFIRSDLPHNGINWETKED</sequence>
<keyword evidence="5 7" id="KW-0472">Membrane</keyword>
<organism evidence="9 10">
    <name type="scientific">Drosophila willistoni</name>
    <name type="common">Fruit fly</name>
    <dbReference type="NCBI Taxonomy" id="7260"/>
    <lineage>
        <taxon>Eukaryota</taxon>
        <taxon>Metazoa</taxon>
        <taxon>Ecdysozoa</taxon>
        <taxon>Arthropoda</taxon>
        <taxon>Hexapoda</taxon>
        <taxon>Insecta</taxon>
        <taxon>Pterygota</taxon>
        <taxon>Neoptera</taxon>
        <taxon>Endopterygota</taxon>
        <taxon>Diptera</taxon>
        <taxon>Brachycera</taxon>
        <taxon>Muscomorpha</taxon>
        <taxon>Ephydroidea</taxon>
        <taxon>Drosophilidae</taxon>
        <taxon>Drosophila</taxon>
        <taxon>Sophophora</taxon>
    </lineage>
</organism>
<reference evidence="9 10" key="1">
    <citation type="journal article" date="2007" name="Nature">
        <title>Evolution of genes and genomes on the Drosophila phylogeny.</title>
        <authorList>
            <consortium name="Drosophila 12 Genomes Consortium"/>
            <person name="Clark A.G."/>
            <person name="Eisen M.B."/>
            <person name="Smith D.R."/>
            <person name="Bergman C.M."/>
            <person name="Oliver B."/>
            <person name="Markow T.A."/>
            <person name="Kaufman T.C."/>
            <person name="Kellis M."/>
            <person name="Gelbart W."/>
            <person name="Iyer V.N."/>
            <person name="Pollard D.A."/>
            <person name="Sackton T.B."/>
            <person name="Larracuente A.M."/>
            <person name="Singh N.D."/>
            <person name="Abad J.P."/>
            <person name="Abt D.N."/>
            <person name="Adryan B."/>
            <person name="Aguade M."/>
            <person name="Akashi H."/>
            <person name="Anderson W.W."/>
            <person name="Aquadro C.F."/>
            <person name="Ardell D.H."/>
            <person name="Arguello R."/>
            <person name="Artieri C.G."/>
            <person name="Barbash D.A."/>
            <person name="Barker D."/>
            <person name="Barsanti P."/>
            <person name="Batterham P."/>
            <person name="Batzoglou S."/>
            <person name="Begun D."/>
            <person name="Bhutkar A."/>
            <person name="Blanco E."/>
            <person name="Bosak S.A."/>
            <person name="Bradley R.K."/>
            <person name="Brand A.D."/>
            <person name="Brent M.R."/>
            <person name="Brooks A.N."/>
            <person name="Brown R.H."/>
            <person name="Butlin R.K."/>
            <person name="Caggese C."/>
            <person name="Calvi B.R."/>
            <person name="Bernardo de Carvalho A."/>
            <person name="Caspi A."/>
            <person name="Castrezana S."/>
            <person name="Celniker S.E."/>
            <person name="Chang J.L."/>
            <person name="Chapple C."/>
            <person name="Chatterji S."/>
            <person name="Chinwalla A."/>
            <person name="Civetta A."/>
            <person name="Clifton S.W."/>
            <person name="Comeron J.M."/>
            <person name="Costello J.C."/>
            <person name="Coyne J.A."/>
            <person name="Daub J."/>
            <person name="David R.G."/>
            <person name="Delcher A.L."/>
            <person name="Delehaunty K."/>
            <person name="Do C.B."/>
            <person name="Ebling H."/>
            <person name="Edwards K."/>
            <person name="Eickbush T."/>
            <person name="Evans J.D."/>
            <person name="Filipski A."/>
            <person name="Findeiss S."/>
            <person name="Freyhult E."/>
            <person name="Fulton L."/>
            <person name="Fulton R."/>
            <person name="Garcia A.C."/>
            <person name="Gardiner A."/>
            <person name="Garfield D.A."/>
            <person name="Garvin B.E."/>
            <person name="Gibson G."/>
            <person name="Gilbert D."/>
            <person name="Gnerre S."/>
            <person name="Godfrey J."/>
            <person name="Good R."/>
            <person name="Gotea V."/>
            <person name="Gravely B."/>
            <person name="Greenberg A.J."/>
            <person name="Griffiths-Jones S."/>
            <person name="Gross S."/>
            <person name="Guigo R."/>
            <person name="Gustafson E.A."/>
            <person name="Haerty W."/>
            <person name="Hahn M.W."/>
            <person name="Halligan D.L."/>
            <person name="Halpern A.L."/>
            <person name="Halter G.M."/>
            <person name="Han M.V."/>
            <person name="Heger A."/>
            <person name="Hillier L."/>
            <person name="Hinrichs A.S."/>
            <person name="Holmes I."/>
            <person name="Hoskins R.A."/>
            <person name="Hubisz M.J."/>
            <person name="Hultmark D."/>
            <person name="Huntley M.A."/>
            <person name="Jaffe D.B."/>
            <person name="Jagadeeshan S."/>
            <person name="Jeck W.R."/>
            <person name="Johnson J."/>
            <person name="Jones C.D."/>
            <person name="Jordan W.C."/>
            <person name="Karpen G.H."/>
            <person name="Kataoka E."/>
            <person name="Keightley P.D."/>
            <person name="Kheradpour P."/>
            <person name="Kirkness E.F."/>
            <person name="Koerich L.B."/>
            <person name="Kristiansen K."/>
            <person name="Kudrna D."/>
            <person name="Kulathinal R.J."/>
            <person name="Kumar S."/>
            <person name="Kwok R."/>
            <person name="Lander E."/>
            <person name="Langley C.H."/>
            <person name="Lapoint R."/>
            <person name="Lazzaro B.P."/>
            <person name="Lee S.J."/>
            <person name="Levesque L."/>
            <person name="Li R."/>
            <person name="Lin C.F."/>
            <person name="Lin M.F."/>
            <person name="Lindblad-Toh K."/>
            <person name="Llopart A."/>
            <person name="Long M."/>
            <person name="Low L."/>
            <person name="Lozovsky E."/>
            <person name="Lu J."/>
            <person name="Luo M."/>
            <person name="Machado C.A."/>
            <person name="Makalowski W."/>
            <person name="Marzo M."/>
            <person name="Matsuda M."/>
            <person name="Matzkin L."/>
            <person name="McAllister B."/>
            <person name="McBride C.S."/>
            <person name="McKernan B."/>
            <person name="McKernan K."/>
            <person name="Mendez-Lago M."/>
            <person name="Minx P."/>
            <person name="Mollenhauer M.U."/>
            <person name="Montooth K."/>
            <person name="Mount S.M."/>
            <person name="Mu X."/>
            <person name="Myers E."/>
            <person name="Negre B."/>
            <person name="Newfeld S."/>
            <person name="Nielsen R."/>
            <person name="Noor M.A."/>
            <person name="O'Grady P."/>
            <person name="Pachter L."/>
            <person name="Papaceit M."/>
            <person name="Parisi M.J."/>
            <person name="Parisi M."/>
            <person name="Parts L."/>
            <person name="Pedersen J.S."/>
            <person name="Pesole G."/>
            <person name="Phillippy A.M."/>
            <person name="Ponting C.P."/>
            <person name="Pop M."/>
            <person name="Porcelli D."/>
            <person name="Powell J.R."/>
            <person name="Prohaska S."/>
            <person name="Pruitt K."/>
            <person name="Puig M."/>
            <person name="Quesneville H."/>
            <person name="Ram K.R."/>
            <person name="Rand D."/>
            <person name="Rasmussen M.D."/>
            <person name="Reed L.K."/>
            <person name="Reenan R."/>
            <person name="Reily A."/>
            <person name="Remington K.A."/>
            <person name="Rieger T.T."/>
            <person name="Ritchie M.G."/>
            <person name="Robin C."/>
            <person name="Rogers Y.H."/>
            <person name="Rohde C."/>
            <person name="Rozas J."/>
            <person name="Rubenfield M.J."/>
            <person name="Ruiz A."/>
            <person name="Russo S."/>
            <person name="Salzberg S.L."/>
            <person name="Sanchez-Gracia A."/>
            <person name="Saranga D.J."/>
            <person name="Sato H."/>
            <person name="Schaeffer S.W."/>
            <person name="Schatz M.C."/>
            <person name="Schlenke T."/>
            <person name="Schwartz R."/>
            <person name="Segarra C."/>
            <person name="Singh R.S."/>
            <person name="Sirot L."/>
            <person name="Sirota M."/>
            <person name="Sisneros N.B."/>
            <person name="Smith C.D."/>
            <person name="Smith T.F."/>
            <person name="Spieth J."/>
            <person name="Stage D.E."/>
            <person name="Stark A."/>
            <person name="Stephan W."/>
            <person name="Strausberg R.L."/>
            <person name="Strempel S."/>
            <person name="Sturgill D."/>
            <person name="Sutton G."/>
            <person name="Sutton G.G."/>
            <person name="Tao W."/>
            <person name="Teichmann S."/>
            <person name="Tobari Y.N."/>
            <person name="Tomimura Y."/>
            <person name="Tsolas J.M."/>
            <person name="Valente V.L."/>
            <person name="Venter E."/>
            <person name="Venter J.C."/>
            <person name="Vicario S."/>
            <person name="Vieira F.G."/>
            <person name="Vilella A.J."/>
            <person name="Villasante A."/>
            <person name="Walenz B."/>
            <person name="Wang J."/>
            <person name="Wasserman M."/>
            <person name="Watts T."/>
            <person name="Wilson D."/>
            <person name="Wilson R.K."/>
            <person name="Wing R.A."/>
            <person name="Wolfner M.F."/>
            <person name="Wong A."/>
            <person name="Wong G.K."/>
            <person name="Wu C.I."/>
            <person name="Wu G."/>
            <person name="Yamamoto D."/>
            <person name="Yang H.P."/>
            <person name="Yang S.P."/>
            <person name="Yorke J.A."/>
            <person name="Yoshida K."/>
            <person name="Zdobnov E."/>
            <person name="Zhang P."/>
            <person name="Zhang Y."/>
            <person name="Zimin A.V."/>
            <person name="Baldwin J."/>
            <person name="Abdouelleil A."/>
            <person name="Abdulkadir J."/>
            <person name="Abebe A."/>
            <person name="Abera B."/>
            <person name="Abreu J."/>
            <person name="Acer S.C."/>
            <person name="Aftuck L."/>
            <person name="Alexander A."/>
            <person name="An P."/>
            <person name="Anderson E."/>
            <person name="Anderson S."/>
            <person name="Arachi H."/>
            <person name="Azer M."/>
            <person name="Bachantsang P."/>
            <person name="Barry A."/>
            <person name="Bayul T."/>
            <person name="Berlin A."/>
            <person name="Bessette D."/>
            <person name="Bloom T."/>
            <person name="Blye J."/>
            <person name="Boguslavskiy L."/>
            <person name="Bonnet C."/>
            <person name="Boukhgalter B."/>
            <person name="Bourzgui I."/>
            <person name="Brown A."/>
            <person name="Cahill P."/>
            <person name="Channer S."/>
            <person name="Cheshatsang Y."/>
            <person name="Chuda L."/>
            <person name="Citroen M."/>
            <person name="Collymore A."/>
            <person name="Cooke P."/>
            <person name="Costello M."/>
            <person name="D'Aco K."/>
            <person name="Daza R."/>
            <person name="De Haan G."/>
            <person name="DeGray S."/>
            <person name="DeMaso C."/>
            <person name="Dhargay N."/>
            <person name="Dooley K."/>
            <person name="Dooley E."/>
            <person name="Doricent M."/>
            <person name="Dorje P."/>
            <person name="Dorjee K."/>
            <person name="Dupes A."/>
            <person name="Elong R."/>
            <person name="Falk J."/>
            <person name="Farina A."/>
            <person name="Faro S."/>
            <person name="Ferguson D."/>
            <person name="Fisher S."/>
            <person name="Foley C.D."/>
            <person name="Franke A."/>
            <person name="Friedrich D."/>
            <person name="Gadbois L."/>
            <person name="Gearin G."/>
            <person name="Gearin C.R."/>
            <person name="Giannoukos G."/>
            <person name="Goode T."/>
            <person name="Graham J."/>
            <person name="Grandbois E."/>
            <person name="Grewal S."/>
            <person name="Gyaltsen K."/>
            <person name="Hafez N."/>
            <person name="Hagos B."/>
            <person name="Hall J."/>
            <person name="Henson C."/>
            <person name="Hollinger A."/>
            <person name="Honan T."/>
            <person name="Huard M.D."/>
            <person name="Hughes L."/>
            <person name="Hurhula B."/>
            <person name="Husby M.E."/>
            <person name="Kamat A."/>
            <person name="Kanga B."/>
            <person name="Kashin S."/>
            <person name="Khazanovich D."/>
            <person name="Kisner P."/>
            <person name="Lance K."/>
            <person name="Lara M."/>
            <person name="Lee W."/>
            <person name="Lennon N."/>
            <person name="Letendre F."/>
            <person name="LeVine R."/>
            <person name="Lipovsky A."/>
            <person name="Liu X."/>
            <person name="Liu J."/>
            <person name="Liu S."/>
            <person name="Lokyitsang T."/>
            <person name="Lokyitsang Y."/>
            <person name="Lubonja R."/>
            <person name="Lui A."/>
            <person name="MacDonald P."/>
            <person name="Magnisalis V."/>
            <person name="Maru K."/>
            <person name="Matthews C."/>
            <person name="McCusker W."/>
            <person name="McDonough S."/>
            <person name="Mehta T."/>
            <person name="Meldrim J."/>
            <person name="Meneus L."/>
            <person name="Mihai O."/>
            <person name="Mihalev A."/>
            <person name="Mihova T."/>
            <person name="Mittelman R."/>
            <person name="Mlenga V."/>
            <person name="Montmayeur A."/>
            <person name="Mulrain L."/>
            <person name="Navidi A."/>
            <person name="Naylor J."/>
            <person name="Negash T."/>
            <person name="Nguyen T."/>
            <person name="Nguyen N."/>
            <person name="Nicol R."/>
            <person name="Norbu C."/>
            <person name="Norbu N."/>
            <person name="Novod N."/>
            <person name="O'Neill B."/>
            <person name="Osman S."/>
            <person name="Markiewicz E."/>
            <person name="Oyono O.L."/>
            <person name="Patti C."/>
            <person name="Phunkhang P."/>
            <person name="Pierre F."/>
            <person name="Priest M."/>
            <person name="Raghuraman S."/>
            <person name="Rege F."/>
            <person name="Reyes R."/>
            <person name="Rise C."/>
            <person name="Rogov P."/>
            <person name="Ross K."/>
            <person name="Ryan E."/>
            <person name="Settipalli S."/>
            <person name="Shea T."/>
            <person name="Sherpa N."/>
            <person name="Shi L."/>
            <person name="Shih D."/>
            <person name="Sparrow T."/>
            <person name="Spaulding J."/>
            <person name="Stalker J."/>
            <person name="Stange-Thomann N."/>
            <person name="Stavropoulos S."/>
            <person name="Stone C."/>
            <person name="Strader C."/>
            <person name="Tesfaye S."/>
            <person name="Thomson T."/>
            <person name="Thoulutsang Y."/>
            <person name="Thoulutsang D."/>
            <person name="Topham K."/>
            <person name="Topping I."/>
            <person name="Tsamla T."/>
            <person name="Vassiliev H."/>
            <person name="Vo A."/>
            <person name="Wangchuk T."/>
            <person name="Wangdi T."/>
            <person name="Weiand M."/>
            <person name="Wilkinson J."/>
            <person name="Wilson A."/>
            <person name="Yadav S."/>
            <person name="Young G."/>
            <person name="Yu Q."/>
            <person name="Zembek L."/>
            <person name="Zhong D."/>
            <person name="Zimmer A."/>
            <person name="Zwirko Z."/>
            <person name="Jaffe D.B."/>
            <person name="Alvarez P."/>
            <person name="Brockman W."/>
            <person name="Butler J."/>
            <person name="Chin C."/>
            <person name="Gnerre S."/>
            <person name="Grabherr M."/>
            <person name="Kleber M."/>
            <person name="Mauceli E."/>
            <person name="MacCallum I."/>
        </authorList>
    </citation>
    <scope>NUCLEOTIDE SEQUENCE [LARGE SCALE GENOMIC DNA]</scope>
    <source>
        <strain evidence="10">Tucson 14030-0811.24</strain>
    </source>
</reference>
<dbReference type="EC" id="2.3.1.225" evidence="7"/>
<keyword evidence="3 7" id="KW-0812">Transmembrane</keyword>
<dbReference type="PROSITE" id="PS50216">
    <property type="entry name" value="DHHC"/>
    <property type="match status" value="1"/>
</dbReference>
<keyword evidence="2 7" id="KW-0808">Transferase</keyword>
<dbReference type="STRING" id="7260.B4NLE0"/>
<evidence type="ECO:0000256" key="7">
    <source>
        <dbReference type="RuleBase" id="RU079119"/>
    </source>
</evidence>
<evidence type="ECO:0000313" key="10">
    <source>
        <dbReference type="Proteomes" id="UP000007798"/>
    </source>
</evidence>
<dbReference type="Proteomes" id="UP000007798">
    <property type="component" value="Unassembled WGS sequence"/>
</dbReference>
<comment type="subcellular location">
    <subcellularLocation>
        <location evidence="1">Membrane</location>
        <topology evidence="1">Multi-pass membrane protein</topology>
    </subcellularLocation>
</comment>
<dbReference type="EMBL" id="CH964272">
    <property type="protein sequence ID" value="EDW84343.1"/>
    <property type="molecule type" value="Genomic_DNA"/>
</dbReference>
<evidence type="ECO:0000256" key="4">
    <source>
        <dbReference type="ARBA" id="ARBA00022989"/>
    </source>
</evidence>
<dbReference type="InterPro" id="IPR039859">
    <property type="entry name" value="PFA4/ZDH16/20/ERF2-like"/>
</dbReference>
<feature type="transmembrane region" description="Helical" evidence="7">
    <location>
        <begin position="198"/>
        <end position="219"/>
    </location>
</feature>
<evidence type="ECO:0000256" key="2">
    <source>
        <dbReference type="ARBA" id="ARBA00022679"/>
    </source>
</evidence>
<feature type="transmembrane region" description="Helical" evidence="7">
    <location>
        <begin position="172"/>
        <end position="191"/>
    </location>
</feature>
<name>B4NLE0_DROWI</name>
<dbReference type="InterPro" id="IPR001594">
    <property type="entry name" value="Palmitoyltrfase_DHHC"/>
</dbReference>
<feature type="transmembrane region" description="Helical" evidence="7">
    <location>
        <begin position="12"/>
        <end position="36"/>
    </location>
</feature>
<dbReference type="GO" id="GO:0016020">
    <property type="term" value="C:membrane"/>
    <property type="evidence" value="ECO:0007669"/>
    <property type="project" value="UniProtKB-SubCell"/>
</dbReference>